<evidence type="ECO:0008006" key="2">
    <source>
        <dbReference type="Google" id="ProtNLM"/>
    </source>
</evidence>
<dbReference type="PANTHER" id="PTHR33639">
    <property type="entry name" value="THIOL-DISULFIDE OXIDOREDUCTASE DCC"/>
    <property type="match status" value="1"/>
</dbReference>
<dbReference type="Pfam" id="PF04134">
    <property type="entry name" value="DCC1-like"/>
    <property type="match status" value="1"/>
</dbReference>
<accession>A0A382QNG3</accession>
<name>A0A382QNG3_9ZZZZ</name>
<dbReference type="EMBL" id="UINC01115412">
    <property type="protein sequence ID" value="SVC86420.1"/>
    <property type="molecule type" value="Genomic_DNA"/>
</dbReference>
<dbReference type="AlphaFoldDB" id="A0A382QNG3"/>
<dbReference type="InterPro" id="IPR007263">
    <property type="entry name" value="DCC1-like"/>
</dbReference>
<gene>
    <name evidence="1" type="ORF">METZ01_LOCUS339274</name>
</gene>
<sequence>MSNPEVESDSFLICFDGYCLLCNSWVDFLIKRDRENVFTFTSLQSNGGRNILLRHGYSERTLEALGSIVVLKADQVSIRSEAVIEILVALGGIYKISKLLILIPSSLRNLVYDTVAKRRYLWFGRRDICRIPSPEESHKFLE</sequence>
<proteinExistence type="predicted"/>
<evidence type="ECO:0000313" key="1">
    <source>
        <dbReference type="EMBL" id="SVC86420.1"/>
    </source>
</evidence>
<organism evidence="1">
    <name type="scientific">marine metagenome</name>
    <dbReference type="NCBI Taxonomy" id="408172"/>
    <lineage>
        <taxon>unclassified sequences</taxon>
        <taxon>metagenomes</taxon>
        <taxon>ecological metagenomes</taxon>
    </lineage>
</organism>
<dbReference type="GO" id="GO:0015035">
    <property type="term" value="F:protein-disulfide reductase activity"/>
    <property type="evidence" value="ECO:0007669"/>
    <property type="project" value="InterPro"/>
</dbReference>
<dbReference type="PANTHER" id="PTHR33639:SF2">
    <property type="entry name" value="DUF393 DOMAIN-CONTAINING PROTEIN"/>
    <property type="match status" value="1"/>
</dbReference>
<protein>
    <recommendedName>
        <fullName evidence="2">Thiol-disulfide oxidoreductase DCC</fullName>
    </recommendedName>
</protein>
<dbReference type="InterPro" id="IPR052927">
    <property type="entry name" value="DCC_oxidoreductase"/>
</dbReference>
<reference evidence="1" key="1">
    <citation type="submission" date="2018-05" db="EMBL/GenBank/DDBJ databases">
        <authorList>
            <person name="Lanie J.A."/>
            <person name="Ng W.-L."/>
            <person name="Kazmierczak K.M."/>
            <person name="Andrzejewski T.M."/>
            <person name="Davidsen T.M."/>
            <person name="Wayne K.J."/>
            <person name="Tettelin H."/>
            <person name="Glass J.I."/>
            <person name="Rusch D."/>
            <person name="Podicherti R."/>
            <person name="Tsui H.-C.T."/>
            <person name="Winkler M.E."/>
        </authorList>
    </citation>
    <scope>NUCLEOTIDE SEQUENCE</scope>
</reference>